<dbReference type="PANTHER" id="PTHR46889:SF7">
    <property type="entry name" value="TRANSPOSASE FOR INSERTION SEQUENCE ELEMENT IS904"/>
    <property type="match status" value="1"/>
</dbReference>
<feature type="domain" description="Integrase catalytic" evidence="1">
    <location>
        <begin position="56"/>
        <end position="220"/>
    </location>
</feature>
<organism evidence="2 3">
    <name type="scientific">Pediococcus inopinatus</name>
    <dbReference type="NCBI Taxonomy" id="114090"/>
    <lineage>
        <taxon>Bacteria</taxon>
        <taxon>Bacillati</taxon>
        <taxon>Bacillota</taxon>
        <taxon>Bacilli</taxon>
        <taxon>Lactobacillales</taxon>
        <taxon>Lactobacillaceae</taxon>
        <taxon>Pediococcus</taxon>
    </lineage>
</organism>
<evidence type="ECO:0000313" key="2">
    <source>
        <dbReference type="EMBL" id="WPC22635.1"/>
    </source>
</evidence>
<gene>
    <name evidence="2" type="ORF">N6G96_07050</name>
</gene>
<dbReference type="Gene3D" id="3.30.420.10">
    <property type="entry name" value="Ribonuclease H-like superfamily/Ribonuclease H"/>
    <property type="match status" value="1"/>
</dbReference>
<dbReference type="InterPro" id="IPR036397">
    <property type="entry name" value="RNaseH_sf"/>
</dbReference>
<accession>A0ABZ0Q928</accession>
<dbReference type="RefSeq" id="WP_105782202.1">
    <property type="nucleotide sequence ID" value="NZ_CP019981.1"/>
</dbReference>
<dbReference type="Proteomes" id="UP001302696">
    <property type="component" value="Chromosome"/>
</dbReference>
<evidence type="ECO:0000259" key="1">
    <source>
        <dbReference type="PROSITE" id="PS50994"/>
    </source>
</evidence>
<dbReference type="InterPro" id="IPR050900">
    <property type="entry name" value="Transposase_IS3/IS150/IS904"/>
</dbReference>
<dbReference type="EMBL" id="CP104778">
    <property type="protein sequence ID" value="WPC22635.1"/>
    <property type="molecule type" value="Genomic_DNA"/>
</dbReference>
<dbReference type="SUPFAM" id="SSF53098">
    <property type="entry name" value="Ribonuclease H-like"/>
    <property type="match status" value="1"/>
</dbReference>
<dbReference type="InterPro" id="IPR048020">
    <property type="entry name" value="Transpos_IS3"/>
</dbReference>
<keyword evidence="3" id="KW-1185">Reference proteome</keyword>
<name>A0ABZ0Q928_9LACO</name>
<dbReference type="InterPro" id="IPR001584">
    <property type="entry name" value="Integrase_cat-core"/>
</dbReference>
<sequence length="220" mass="26008">MLKELHKEGKSVSIKLVQRLMRRMELKLITRKKWHYQQANDLDNFDYPNILSQDFSKTAPNQKWWADITYIHTKADGWCYLSSIQDLYSRKIIAHKLSRHMTANLVNDTLQQAFETRTITDKLIVHTDLGSQYRSTSFEELLTERGIRHSYSRLGCPYDNSVLESFHASLKKKEVYQHHYQNFKAATYALFSYIEGFYNSNWTHSSIDYLTPNEKEKLVA</sequence>
<evidence type="ECO:0000313" key="3">
    <source>
        <dbReference type="Proteomes" id="UP001302696"/>
    </source>
</evidence>
<dbReference type="Pfam" id="PF00665">
    <property type="entry name" value="rve"/>
    <property type="match status" value="1"/>
</dbReference>
<protein>
    <submittedName>
        <fullName evidence="2">IS3 family transposase</fullName>
    </submittedName>
</protein>
<dbReference type="Pfam" id="PF13333">
    <property type="entry name" value="rve_2"/>
    <property type="match status" value="1"/>
</dbReference>
<dbReference type="NCBIfam" id="NF033516">
    <property type="entry name" value="transpos_IS3"/>
    <property type="match status" value="1"/>
</dbReference>
<dbReference type="PANTHER" id="PTHR46889">
    <property type="entry name" value="TRANSPOSASE INSF FOR INSERTION SEQUENCE IS3B-RELATED"/>
    <property type="match status" value="1"/>
</dbReference>
<proteinExistence type="predicted"/>
<reference evidence="3" key="1">
    <citation type="submission" date="2024-06" db="EMBL/GenBank/DDBJ databases">
        <authorList>
            <person name="Chang H.C."/>
            <person name="Mun S.Y."/>
        </authorList>
    </citation>
    <scope>NUCLEOTIDE SEQUENCE [LARGE SCALE GENOMIC DNA]</scope>
    <source>
        <strain evidence="3">KT1</strain>
    </source>
</reference>
<dbReference type="InterPro" id="IPR012337">
    <property type="entry name" value="RNaseH-like_sf"/>
</dbReference>
<dbReference type="PROSITE" id="PS50994">
    <property type="entry name" value="INTEGRASE"/>
    <property type="match status" value="1"/>
</dbReference>